<dbReference type="KEGG" id="fat:DVK85_06525"/>
<dbReference type="AlphaFoldDB" id="A0A345HBF4"/>
<dbReference type="RefSeq" id="WP_114677673.1">
    <property type="nucleotide sequence ID" value="NZ_CP031188.1"/>
</dbReference>
<dbReference type="InterPro" id="IPR024775">
    <property type="entry name" value="DinB-like"/>
</dbReference>
<organism evidence="2 3">
    <name type="scientific">Flavobacterium arcticum</name>
    <dbReference type="NCBI Taxonomy" id="1784713"/>
    <lineage>
        <taxon>Bacteria</taxon>
        <taxon>Pseudomonadati</taxon>
        <taxon>Bacteroidota</taxon>
        <taxon>Flavobacteriia</taxon>
        <taxon>Flavobacteriales</taxon>
        <taxon>Flavobacteriaceae</taxon>
        <taxon>Flavobacterium</taxon>
    </lineage>
</organism>
<dbReference type="Gene3D" id="1.20.120.450">
    <property type="entry name" value="dinb family like domain"/>
    <property type="match status" value="1"/>
</dbReference>
<dbReference type="Pfam" id="PF12867">
    <property type="entry name" value="DinB_2"/>
    <property type="match status" value="1"/>
</dbReference>
<evidence type="ECO:0000313" key="3">
    <source>
        <dbReference type="Proteomes" id="UP000253951"/>
    </source>
</evidence>
<name>A0A345HBF4_9FLAO</name>
<dbReference type="EMBL" id="CP031188">
    <property type="protein sequence ID" value="AXG73914.1"/>
    <property type="molecule type" value="Genomic_DNA"/>
</dbReference>
<dbReference type="OrthoDB" id="4295522at2"/>
<feature type="domain" description="DinB-like" evidence="1">
    <location>
        <begin position="10"/>
        <end position="144"/>
    </location>
</feature>
<proteinExistence type="predicted"/>
<dbReference type="SUPFAM" id="SSF109854">
    <property type="entry name" value="DinB/YfiT-like putative metalloenzymes"/>
    <property type="match status" value="1"/>
</dbReference>
<dbReference type="Proteomes" id="UP000253951">
    <property type="component" value="Chromosome"/>
</dbReference>
<accession>A0A345HBF4</accession>
<sequence length="151" mass="17479">MKTAFKVTRDSRQLLLLFLEKYSLAQLNKIPEGFNNNIIWNIGHIIVIQQRIAYTLSGLPIMISDEMANMYMKDTKPERDVTAEEVEEMKTLLFTTLDKTEEDFKNGLFVNYKEHTTSMGFTLTNITNAVQFNNYHEGLHLGVIMSLRKLV</sequence>
<reference evidence="2 3" key="1">
    <citation type="submission" date="2018-07" db="EMBL/GenBank/DDBJ databases">
        <title>Complete genome sequence of Flavobacterium arcticum type strain SM1502T.</title>
        <authorList>
            <person name="Li Y."/>
            <person name="Li D.-D."/>
        </authorList>
    </citation>
    <scope>NUCLEOTIDE SEQUENCE [LARGE SCALE GENOMIC DNA]</scope>
    <source>
        <strain evidence="2 3">SM1502</strain>
    </source>
</reference>
<evidence type="ECO:0000259" key="1">
    <source>
        <dbReference type="Pfam" id="PF12867"/>
    </source>
</evidence>
<keyword evidence="3" id="KW-1185">Reference proteome</keyword>
<evidence type="ECO:0000313" key="2">
    <source>
        <dbReference type="EMBL" id="AXG73914.1"/>
    </source>
</evidence>
<dbReference type="InterPro" id="IPR034660">
    <property type="entry name" value="DinB/YfiT-like"/>
</dbReference>
<gene>
    <name evidence="2" type="ORF">DVK85_06525</name>
</gene>
<protein>
    <submittedName>
        <fullName evidence="2">DinB family protein</fullName>
    </submittedName>
</protein>